<sequence>MKTPNGHMLRWKIAIQEYRGNMTILNKDGKIHKNSDGMSRFPLPNENENPPYVLEEDSLQISIEGISVIDLNRTFFEELRNSYTHNTNGRILCQLTAKDYKANSLVNSLDEIWKGSYDEEIFHLLDGIF</sequence>
<accession>A0A9Q3CSR2</accession>
<organism evidence="1 2">
    <name type="scientific">Austropuccinia psidii MF-1</name>
    <dbReference type="NCBI Taxonomy" id="1389203"/>
    <lineage>
        <taxon>Eukaryota</taxon>
        <taxon>Fungi</taxon>
        <taxon>Dikarya</taxon>
        <taxon>Basidiomycota</taxon>
        <taxon>Pucciniomycotina</taxon>
        <taxon>Pucciniomycetes</taxon>
        <taxon>Pucciniales</taxon>
        <taxon>Sphaerophragmiaceae</taxon>
        <taxon>Austropuccinia</taxon>
    </lineage>
</organism>
<evidence type="ECO:0000313" key="1">
    <source>
        <dbReference type="EMBL" id="MBW0490576.1"/>
    </source>
</evidence>
<name>A0A9Q3CSR2_9BASI</name>
<comment type="caution">
    <text evidence="1">The sequence shown here is derived from an EMBL/GenBank/DDBJ whole genome shotgun (WGS) entry which is preliminary data.</text>
</comment>
<protein>
    <submittedName>
        <fullName evidence="1">Uncharacterized protein</fullName>
    </submittedName>
</protein>
<dbReference type="AlphaFoldDB" id="A0A9Q3CSR2"/>
<reference evidence="1" key="1">
    <citation type="submission" date="2021-03" db="EMBL/GenBank/DDBJ databases">
        <title>Draft genome sequence of rust myrtle Austropuccinia psidii MF-1, a brazilian biotype.</title>
        <authorList>
            <person name="Quecine M.C."/>
            <person name="Pachon D.M.R."/>
            <person name="Bonatelli M.L."/>
            <person name="Correr F.H."/>
            <person name="Franceschini L.M."/>
            <person name="Leite T.F."/>
            <person name="Margarido G.R.A."/>
            <person name="Almeida C.A."/>
            <person name="Ferrarezi J.A."/>
            <person name="Labate C.A."/>
        </authorList>
    </citation>
    <scope>NUCLEOTIDE SEQUENCE</scope>
    <source>
        <strain evidence="1">MF-1</strain>
    </source>
</reference>
<gene>
    <name evidence="1" type="ORF">O181_030291</name>
</gene>
<evidence type="ECO:0000313" key="2">
    <source>
        <dbReference type="Proteomes" id="UP000765509"/>
    </source>
</evidence>
<dbReference type="OrthoDB" id="2507171at2759"/>
<dbReference type="Proteomes" id="UP000765509">
    <property type="component" value="Unassembled WGS sequence"/>
</dbReference>
<keyword evidence="2" id="KW-1185">Reference proteome</keyword>
<proteinExistence type="predicted"/>
<dbReference type="EMBL" id="AVOT02010657">
    <property type="protein sequence ID" value="MBW0490576.1"/>
    <property type="molecule type" value="Genomic_DNA"/>
</dbReference>